<accession>A0ACA9NXL8</accession>
<organism evidence="1 2">
    <name type="scientific">Racocetra persica</name>
    <dbReference type="NCBI Taxonomy" id="160502"/>
    <lineage>
        <taxon>Eukaryota</taxon>
        <taxon>Fungi</taxon>
        <taxon>Fungi incertae sedis</taxon>
        <taxon>Mucoromycota</taxon>
        <taxon>Glomeromycotina</taxon>
        <taxon>Glomeromycetes</taxon>
        <taxon>Diversisporales</taxon>
        <taxon>Gigasporaceae</taxon>
        <taxon>Racocetra</taxon>
    </lineage>
</organism>
<dbReference type="EMBL" id="CAJVQC010017163">
    <property type="protein sequence ID" value="CAG8682687.1"/>
    <property type="molecule type" value="Genomic_DNA"/>
</dbReference>
<reference evidence="1" key="1">
    <citation type="submission" date="2021-06" db="EMBL/GenBank/DDBJ databases">
        <authorList>
            <person name="Kallberg Y."/>
            <person name="Tangrot J."/>
            <person name="Rosling A."/>
        </authorList>
    </citation>
    <scope>NUCLEOTIDE SEQUENCE</scope>
    <source>
        <strain evidence="1">MA461A</strain>
    </source>
</reference>
<sequence>MTIKAYGFIINLQLENVYSCMTVKTSNKIASYKFVFRGDNQNNNTITYCKICIRELEELDEVDGIQASPYHITNQEKPIIITNQEINSDLDLPSLSPEKQQELTKLVI</sequence>
<dbReference type="Proteomes" id="UP000789920">
    <property type="component" value="Unassembled WGS sequence"/>
</dbReference>
<proteinExistence type="predicted"/>
<evidence type="ECO:0000313" key="2">
    <source>
        <dbReference type="Proteomes" id="UP000789920"/>
    </source>
</evidence>
<keyword evidence="2" id="KW-1185">Reference proteome</keyword>
<evidence type="ECO:0000313" key="1">
    <source>
        <dbReference type="EMBL" id="CAG8682687.1"/>
    </source>
</evidence>
<comment type="caution">
    <text evidence="1">The sequence shown here is derived from an EMBL/GenBank/DDBJ whole genome shotgun (WGS) entry which is preliminary data.</text>
</comment>
<protein>
    <submittedName>
        <fullName evidence="1">36114_t:CDS:1</fullName>
    </submittedName>
</protein>
<feature type="non-terminal residue" evidence="1">
    <location>
        <position position="108"/>
    </location>
</feature>
<gene>
    <name evidence="1" type="ORF">RPERSI_LOCUS9190</name>
</gene>
<name>A0ACA9NXL8_9GLOM</name>